<dbReference type="InterPro" id="IPR002823">
    <property type="entry name" value="DUF112_TM"/>
</dbReference>
<evidence type="ECO:0000256" key="1">
    <source>
        <dbReference type="SAM" id="Phobius"/>
    </source>
</evidence>
<keyword evidence="4" id="KW-1185">Reference proteome</keyword>
<reference evidence="3 4" key="1">
    <citation type="submission" date="2016-02" db="EMBL/GenBank/DDBJ databases">
        <title>Genome sequence of Moorella mulderi DSM 14980.</title>
        <authorList>
            <person name="Poehlein A."/>
            <person name="Daniel R."/>
        </authorList>
    </citation>
    <scope>NUCLEOTIDE SEQUENCE [LARGE SCALE GENOMIC DNA]</scope>
    <source>
        <strain evidence="3 4">DSM 14980</strain>
    </source>
</reference>
<keyword evidence="1" id="KW-1133">Transmembrane helix</keyword>
<feature type="transmembrane region" description="Helical" evidence="1">
    <location>
        <begin position="41"/>
        <end position="65"/>
    </location>
</feature>
<evidence type="ECO:0000313" key="4">
    <source>
        <dbReference type="Proteomes" id="UP000075670"/>
    </source>
</evidence>
<dbReference type="RefSeq" id="WP_201786521.1">
    <property type="nucleotide sequence ID" value="NZ_LTBC01000013.1"/>
</dbReference>
<accession>A0A151AUR6</accession>
<comment type="caution">
    <text evidence="3">The sequence shown here is derived from an EMBL/GenBank/DDBJ whole genome shotgun (WGS) entry which is preliminary data.</text>
</comment>
<dbReference type="EMBL" id="LTBC01000013">
    <property type="protein sequence ID" value="KYH31290.1"/>
    <property type="molecule type" value="Genomic_DNA"/>
</dbReference>
<dbReference type="PATRIC" id="fig|1122241.3.peg.2683"/>
<proteinExistence type="predicted"/>
<feature type="transmembrane region" description="Helical" evidence="1">
    <location>
        <begin position="166"/>
        <end position="184"/>
    </location>
</feature>
<dbReference type="Pfam" id="PF01970">
    <property type="entry name" value="TctA"/>
    <property type="match status" value="1"/>
</dbReference>
<sequence length="282" mass="29160">MDALSALLTTLQPVNIFACLIGALVGTLVGVLPGVGPTGTMALLLPLTFTMGPTAGMIMLAGIWYGAQYGGSTTSILVNVPGESASVVTTLDGYQMARKGRAGAALAAAAIGSFVAGTISIMALQLFAPPLAEVAVAFGSAEYFSIALLGLIILSNLSGKSYLKSLIMALLGVMLSTVGMDPVAGVERFTFNTVDLLSGFGFVPVVMGLFGVAEILSSMDEPEQNKEVMNVRFRELYPTKEELRRALPPMFRGGILGFLVGLVPGPAAGARRYAGSFPILCG</sequence>
<evidence type="ECO:0000259" key="2">
    <source>
        <dbReference type="Pfam" id="PF01970"/>
    </source>
</evidence>
<name>A0A151AUR6_9FIRM</name>
<dbReference type="PANTHER" id="PTHR35342">
    <property type="entry name" value="TRICARBOXYLIC TRANSPORT PROTEIN"/>
    <property type="match status" value="1"/>
</dbReference>
<feature type="domain" description="DUF112" evidence="2">
    <location>
        <begin position="16"/>
        <end position="269"/>
    </location>
</feature>
<evidence type="ECO:0000313" key="3">
    <source>
        <dbReference type="EMBL" id="KYH31290.1"/>
    </source>
</evidence>
<protein>
    <submittedName>
        <fullName evidence="3">Tripartite tricarboxylate transporter TctA family protein</fullName>
    </submittedName>
</protein>
<feature type="transmembrane region" description="Helical" evidence="1">
    <location>
        <begin position="196"/>
        <end position="216"/>
    </location>
</feature>
<feature type="transmembrane region" description="Helical" evidence="1">
    <location>
        <begin position="14"/>
        <end position="35"/>
    </location>
</feature>
<organism evidence="3 4">
    <name type="scientific">Moorella mulderi DSM 14980</name>
    <dbReference type="NCBI Taxonomy" id="1122241"/>
    <lineage>
        <taxon>Bacteria</taxon>
        <taxon>Bacillati</taxon>
        <taxon>Bacillota</taxon>
        <taxon>Clostridia</taxon>
        <taxon>Neomoorellales</taxon>
        <taxon>Neomoorellaceae</taxon>
        <taxon>Neomoorella</taxon>
    </lineage>
</organism>
<dbReference type="AlphaFoldDB" id="A0A151AUR6"/>
<feature type="transmembrane region" description="Helical" evidence="1">
    <location>
        <begin position="134"/>
        <end position="154"/>
    </location>
</feature>
<dbReference type="Proteomes" id="UP000075670">
    <property type="component" value="Unassembled WGS sequence"/>
</dbReference>
<gene>
    <name evidence="3" type="ORF">MOMUL_25280</name>
</gene>
<keyword evidence="1" id="KW-0812">Transmembrane</keyword>
<keyword evidence="1" id="KW-0472">Membrane</keyword>
<dbReference type="PANTHER" id="PTHR35342:SF5">
    <property type="entry name" value="TRICARBOXYLIC TRANSPORT PROTEIN"/>
    <property type="match status" value="1"/>
</dbReference>
<feature type="transmembrane region" description="Helical" evidence="1">
    <location>
        <begin position="104"/>
        <end position="128"/>
    </location>
</feature>